<dbReference type="EMBL" id="MCAQ01000012">
    <property type="protein sequence ID" value="RKF36854.1"/>
    <property type="molecule type" value="Genomic_DNA"/>
</dbReference>
<dbReference type="RefSeq" id="WP_120334002.1">
    <property type="nucleotide sequence ID" value="NZ_MCAQ01000012.1"/>
</dbReference>
<keyword evidence="1" id="KW-0946">Virion</keyword>
<accession>A0A420FVF5</accession>
<dbReference type="Proteomes" id="UP000286402">
    <property type="component" value="Unassembled WGS sequence"/>
</dbReference>
<organism evidence="1 2">
    <name type="scientific">Sphingobacterium siyangense</name>
    <dbReference type="NCBI Taxonomy" id="459529"/>
    <lineage>
        <taxon>Bacteria</taxon>
        <taxon>Pseudomonadati</taxon>
        <taxon>Bacteroidota</taxon>
        <taxon>Sphingobacteriia</taxon>
        <taxon>Sphingobacteriales</taxon>
        <taxon>Sphingobacteriaceae</taxon>
        <taxon>Sphingobacterium</taxon>
    </lineage>
</organism>
<proteinExistence type="predicted"/>
<keyword evidence="1" id="KW-0261">Viral envelope protein</keyword>
<comment type="caution">
    <text evidence="1">The sequence shown here is derived from an EMBL/GenBank/DDBJ whole genome shotgun (WGS) entry which is preliminary data.</text>
</comment>
<name>A0A420FVF5_9SPHI</name>
<dbReference type="Gene3D" id="3.30.1810.10">
    <property type="entry name" value="YdfO-like"/>
    <property type="match status" value="1"/>
</dbReference>
<reference evidence="1 2" key="1">
    <citation type="submission" date="2016-07" db="EMBL/GenBank/DDBJ databases">
        <title>Genome analysis of Sphingobacterium siyangense T12B17.</title>
        <authorList>
            <person name="Xu D."/>
            <person name="Su Y."/>
            <person name="Zheng S."/>
        </authorList>
    </citation>
    <scope>NUCLEOTIDE SEQUENCE [LARGE SCALE GENOMIC DNA]</scope>
    <source>
        <strain evidence="1 2">T12B17</strain>
    </source>
</reference>
<evidence type="ECO:0000313" key="1">
    <source>
        <dbReference type="EMBL" id="RKF36854.1"/>
    </source>
</evidence>
<sequence length="129" mass="14476">MFTVEQIKTAHSKVKSGADFPAYIRDIKQLGVTAYDVFVADGHADYYGDNDYKTSSSSVHEPLTIAELVDAEKFKQGLKEHQQGKTDYPTFIALCAACGIEKWTVLMDNMTCTYYDKAENEILAEEIPH</sequence>
<keyword evidence="2" id="KW-1185">Reference proteome</keyword>
<dbReference type="InterPro" id="IPR009833">
    <property type="entry name" value="DUF1398"/>
</dbReference>
<dbReference type="Pfam" id="PF07166">
    <property type="entry name" value="DUF1398"/>
    <property type="match status" value="1"/>
</dbReference>
<dbReference type="AlphaFoldDB" id="A0A420FVF5"/>
<protein>
    <submittedName>
        <fullName evidence="1">Phage envelope protein</fullName>
    </submittedName>
</protein>
<evidence type="ECO:0000313" key="2">
    <source>
        <dbReference type="Proteomes" id="UP000286402"/>
    </source>
</evidence>
<gene>
    <name evidence="1" type="ORF">BCY89_04055</name>
</gene>
<dbReference type="SUPFAM" id="SSF160419">
    <property type="entry name" value="YdfO-like"/>
    <property type="match status" value="1"/>
</dbReference>
<dbReference type="InterPro" id="IPR036696">
    <property type="entry name" value="YdfO-like_sf"/>
</dbReference>